<sequence length="366" mass="38572">MSLKTKIFLGLLLFVPIAFWVETLPVSPLVVFAISGLAIVPLAAWIANSTEEIAVVTGPTIGGLLNATFGNATELIIAIVALRSGLVDIVEASISGSIIANLLLALGLGALLGGIRVPELTFESGTARMNSSSLLLAVTVLLTPTLIVATSPNLEAGSIQGFSVVTSVLLLGFYAMSILFSIKRSQATSELMAAEANGTVHGATAIHGEEVHHNINIPLQVGILLVATVGMVFVSEILVASLETATKDLGLSELFSGVILIPLFAGVVEYIACVTFAWKNKMDLAFNVAIGSTVQITMFVAPLLVLASSFFPKQMDLQFNIFEVLTVAMTILITNSIVHDGQMNWLEGLLLLVTYAVLGTAFYFHG</sequence>
<dbReference type="Proteomes" id="UP000180235">
    <property type="component" value="Chromosome"/>
</dbReference>
<feature type="transmembrane region" description="Helical" evidence="9">
    <location>
        <begin position="345"/>
        <end position="364"/>
    </location>
</feature>
<keyword evidence="8 9" id="KW-0472">Membrane</keyword>
<name>A0A1J0AFM2_9CYAN</name>
<keyword evidence="5 9" id="KW-0106">Calcium</keyword>
<evidence type="ECO:0000256" key="4">
    <source>
        <dbReference type="ARBA" id="ARBA00022692"/>
    </source>
</evidence>
<evidence type="ECO:0000256" key="8">
    <source>
        <dbReference type="ARBA" id="ARBA00023136"/>
    </source>
</evidence>
<evidence type="ECO:0000256" key="6">
    <source>
        <dbReference type="ARBA" id="ARBA00022989"/>
    </source>
</evidence>
<feature type="transmembrane region" description="Helical" evidence="9">
    <location>
        <begin position="29"/>
        <end position="48"/>
    </location>
</feature>
<gene>
    <name evidence="11" type="ORF">GlitD10_2365</name>
</gene>
<dbReference type="Pfam" id="PF01699">
    <property type="entry name" value="Na_Ca_ex"/>
    <property type="match status" value="2"/>
</dbReference>
<feature type="transmembrane region" description="Helical" evidence="9">
    <location>
        <begin position="317"/>
        <end position="338"/>
    </location>
</feature>
<dbReference type="GO" id="GO:0012505">
    <property type="term" value="C:endomembrane system"/>
    <property type="evidence" value="ECO:0007669"/>
    <property type="project" value="UniProtKB-SubCell"/>
</dbReference>
<dbReference type="GO" id="GO:0016020">
    <property type="term" value="C:membrane"/>
    <property type="evidence" value="ECO:0007669"/>
    <property type="project" value="InterPro"/>
</dbReference>
<comment type="subcellular location">
    <subcellularLocation>
        <location evidence="1">Endomembrane system</location>
        <topology evidence="1">Multi-pass membrane protein</topology>
    </subcellularLocation>
</comment>
<protein>
    <recommendedName>
        <fullName evidence="9">Ca(2+)/H(+) antiporter</fullName>
    </recommendedName>
</protein>
<evidence type="ECO:0000313" key="11">
    <source>
        <dbReference type="EMBL" id="APB34699.1"/>
    </source>
</evidence>
<dbReference type="Gene3D" id="1.20.1420.30">
    <property type="entry name" value="NCX, central ion-binding region"/>
    <property type="match status" value="1"/>
</dbReference>
<keyword evidence="2 9" id="KW-0813">Transport</keyword>
<dbReference type="EMBL" id="CP017675">
    <property type="protein sequence ID" value="APB34699.1"/>
    <property type="molecule type" value="Genomic_DNA"/>
</dbReference>
<dbReference type="InterPro" id="IPR004837">
    <property type="entry name" value="NaCa_Exmemb"/>
</dbReference>
<evidence type="ECO:0000256" key="7">
    <source>
        <dbReference type="ARBA" id="ARBA00023065"/>
    </source>
</evidence>
<feature type="transmembrane region" description="Helical" evidence="9">
    <location>
        <begin position="134"/>
        <end position="154"/>
    </location>
</feature>
<keyword evidence="4 9" id="KW-0812">Transmembrane</keyword>
<dbReference type="NCBIfam" id="TIGR00378">
    <property type="entry name" value="cax"/>
    <property type="match status" value="1"/>
</dbReference>
<dbReference type="GO" id="GO:0006874">
    <property type="term" value="P:intracellular calcium ion homeostasis"/>
    <property type="evidence" value="ECO:0007669"/>
    <property type="project" value="TreeGrafter"/>
</dbReference>
<feature type="transmembrane region" description="Helical" evidence="9">
    <location>
        <begin position="160"/>
        <end position="182"/>
    </location>
</feature>
<feature type="transmembrane region" description="Helical" evidence="9">
    <location>
        <begin position="60"/>
        <end position="82"/>
    </location>
</feature>
<comment type="similarity">
    <text evidence="9">Belongs to the Ca(2+):cation antiporter (CaCA) (TC 2.A.19) family.</text>
</comment>
<evidence type="ECO:0000256" key="9">
    <source>
        <dbReference type="RuleBase" id="RU365028"/>
    </source>
</evidence>
<dbReference type="STRING" id="1188229.GlitD10_2365"/>
<accession>A0A1J0AFM2</accession>
<evidence type="ECO:0000256" key="5">
    <source>
        <dbReference type="ARBA" id="ARBA00022837"/>
    </source>
</evidence>
<feature type="transmembrane region" description="Helical" evidence="9">
    <location>
        <begin position="284"/>
        <end position="311"/>
    </location>
</feature>
<comment type="function">
    <text evidence="9">Ca(+)/H(+) antiporter that extrudes calcium in exchange for external protons.</text>
</comment>
<dbReference type="InterPro" id="IPR004798">
    <property type="entry name" value="CAX-like"/>
</dbReference>
<dbReference type="InterPro" id="IPR004713">
    <property type="entry name" value="CaH_exchang"/>
</dbReference>
<dbReference type="RefSeq" id="WP_071455101.1">
    <property type="nucleotide sequence ID" value="NZ_CP017675.1"/>
</dbReference>
<keyword evidence="6 9" id="KW-1133">Transmembrane helix</keyword>
<dbReference type="AlphaFoldDB" id="A0A1J0AFM2"/>
<evidence type="ECO:0000259" key="10">
    <source>
        <dbReference type="Pfam" id="PF01699"/>
    </source>
</evidence>
<evidence type="ECO:0000256" key="2">
    <source>
        <dbReference type="ARBA" id="ARBA00022448"/>
    </source>
</evidence>
<dbReference type="PANTHER" id="PTHR31503">
    <property type="entry name" value="VACUOLAR CALCIUM ION TRANSPORTER"/>
    <property type="match status" value="1"/>
</dbReference>
<reference evidence="11 12" key="1">
    <citation type="submission" date="2016-10" db="EMBL/GenBank/DDBJ databases">
        <title>Description of Gloeomargarita lithophora gen. nov., sp. nov., a thylakoid-bearing basal-branching cyanobacterium with intracellular carbonates, and proposal for Gloeomargaritales ord. nov.</title>
        <authorList>
            <person name="Moreira D."/>
            <person name="Tavera R."/>
            <person name="Benzerara K."/>
            <person name="Skouri-Panet F."/>
            <person name="Couradeau E."/>
            <person name="Gerard E."/>
            <person name="Loussert C."/>
            <person name="Novelo E."/>
            <person name="Zivanovic Y."/>
            <person name="Lopez-Garcia P."/>
        </authorList>
    </citation>
    <scope>NUCLEOTIDE SEQUENCE [LARGE SCALE GENOMIC DNA]</scope>
    <source>
        <strain evidence="11 12">D10</strain>
    </source>
</reference>
<evidence type="ECO:0000313" key="12">
    <source>
        <dbReference type="Proteomes" id="UP000180235"/>
    </source>
</evidence>
<feature type="domain" description="Sodium/calcium exchanger membrane region" evidence="10">
    <location>
        <begin position="29"/>
        <end position="182"/>
    </location>
</feature>
<feature type="transmembrane region" description="Helical" evidence="9">
    <location>
        <begin position="221"/>
        <end position="242"/>
    </location>
</feature>
<organism evidence="11 12">
    <name type="scientific">Gloeomargarita lithophora Alchichica-D10</name>
    <dbReference type="NCBI Taxonomy" id="1188229"/>
    <lineage>
        <taxon>Bacteria</taxon>
        <taxon>Bacillati</taxon>
        <taxon>Cyanobacteriota</taxon>
        <taxon>Cyanophyceae</taxon>
        <taxon>Gloeomargaritales</taxon>
        <taxon>Gloeomargaritaceae</taxon>
        <taxon>Gloeomargarita</taxon>
    </lineage>
</organism>
<keyword evidence="12" id="KW-1185">Reference proteome</keyword>
<evidence type="ECO:0000256" key="3">
    <source>
        <dbReference type="ARBA" id="ARBA00022568"/>
    </source>
</evidence>
<dbReference type="PANTHER" id="PTHR31503:SF22">
    <property type="entry name" value="VACUOLAR CALCIUM ION TRANSPORTER"/>
    <property type="match status" value="1"/>
</dbReference>
<feature type="domain" description="Sodium/calcium exchanger membrane region" evidence="10">
    <location>
        <begin position="221"/>
        <end position="359"/>
    </location>
</feature>
<evidence type="ECO:0000256" key="1">
    <source>
        <dbReference type="ARBA" id="ARBA00004127"/>
    </source>
</evidence>
<feature type="transmembrane region" description="Helical" evidence="9">
    <location>
        <begin position="94"/>
        <end position="113"/>
    </location>
</feature>
<dbReference type="KEGG" id="glt:GlitD10_2365"/>
<keyword evidence="7 9" id="KW-0406">Ion transport</keyword>
<dbReference type="InterPro" id="IPR044880">
    <property type="entry name" value="NCX_ion-bd_dom_sf"/>
</dbReference>
<keyword evidence="3 9" id="KW-0109">Calcium transport</keyword>
<proteinExistence type="inferred from homology"/>
<dbReference type="OrthoDB" id="9776105at2"/>
<comment type="caution">
    <text evidence="9">Lacks conserved residue(s) required for the propagation of feature annotation.</text>
</comment>
<feature type="transmembrane region" description="Helical" evidence="9">
    <location>
        <begin position="254"/>
        <end position="277"/>
    </location>
</feature>
<keyword evidence="9" id="KW-0050">Antiport</keyword>
<dbReference type="GO" id="GO:0015369">
    <property type="term" value="F:calcium:proton antiporter activity"/>
    <property type="evidence" value="ECO:0007669"/>
    <property type="project" value="UniProtKB-UniRule"/>
</dbReference>